<dbReference type="AlphaFoldDB" id="A0AAD4Q8M6"/>
<dbReference type="PROSITE" id="PS50137">
    <property type="entry name" value="DS_RBD"/>
    <property type="match status" value="1"/>
</dbReference>
<keyword evidence="4" id="KW-1185">Reference proteome</keyword>
<name>A0AAD4Q8M6_9AGAM</name>
<gene>
    <name evidence="3" type="ORF">EDB92DRAFT_1953443</name>
</gene>
<comment type="caution">
    <text evidence="3">The sequence shown here is derived from an EMBL/GenBank/DDBJ whole genome shotgun (WGS) entry which is preliminary data.</text>
</comment>
<dbReference type="Gene3D" id="3.30.160.20">
    <property type="match status" value="1"/>
</dbReference>
<proteinExistence type="predicted"/>
<dbReference type="Proteomes" id="UP001201163">
    <property type="component" value="Unassembled WGS sequence"/>
</dbReference>
<feature type="domain" description="DRBM" evidence="2">
    <location>
        <begin position="6"/>
        <end position="78"/>
    </location>
</feature>
<evidence type="ECO:0000256" key="1">
    <source>
        <dbReference type="PROSITE-ProRule" id="PRU00266"/>
    </source>
</evidence>
<evidence type="ECO:0000313" key="4">
    <source>
        <dbReference type="Proteomes" id="UP001201163"/>
    </source>
</evidence>
<dbReference type="SUPFAM" id="SSF54768">
    <property type="entry name" value="dsRNA-binding domain-like"/>
    <property type="match status" value="1"/>
</dbReference>
<reference evidence="3" key="1">
    <citation type="submission" date="2022-01" db="EMBL/GenBank/DDBJ databases">
        <title>Comparative genomics reveals a dynamic genome evolution in the ectomycorrhizal milk-cap (Lactarius) mushrooms.</title>
        <authorList>
            <consortium name="DOE Joint Genome Institute"/>
            <person name="Lebreton A."/>
            <person name="Tang N."/>
            <person name="Kuo A."/>
            <person name="LaButti K."/>
            <person name="Drula E."/>
            <person name="Barry K."/>
            <person name="Clum A."/>
            <person name="Lipzen A."/>
            <person name="Mousain D."/>
            <person name="Ng V."/>
            <person name="Wang R."/>
            <person name="Wang X."/>
            <person name="Dai Y."/>
            <person name="Henrissat B."/>
            <person name="Grigoriev I.V."/>
            <person name="Guerin-Laguette A."/>
            <person name="Yu F."/>
            <person name="Martin F.M."/>
        </authorList>
    </citation>
    <scope>NUCLEOTIDE SEQUENCE</scope>
    <source>
        <strain evidence="3">QP</strain>
    </source>
</reference>
<keyword evidence="1" id="KW-0694">RNA-binding</keyword>
<dbReference type="GO" id="GO:0003723">
    <property type="term" value="F:RNA binding"/>
    <property type="evidence" value="ECO:0007669"/>
    <property type="project" value="UniProtKB-UniRule"/>
</dbReference>
<dbReference type="Pfam" id="PF00035">
    <property type="entry name" value="dsrm"/>
    <property type="match status" value="1"/>
</dbReference>
<dbReference type="EMBL" id="JAKELL010000123">
    <property type="protein sequence ID" value="KAH8981081.1"/>
    <property type="molecule type" value="Genomic_DNA"/>
</dbReference>
<dbReference type="InterPro" id="IPR014720">
    <property type="entry name" value="dsRBD_dom"/>
</dbReference>
<evidence type="ECO:0000259" key="2">
    <source>
        <dbReference type="PROSITE" id="PS50137"/>
    </source>
</evidence>
<sequence length="82" mass="9042">MSCPVDPVRDLNNYLQGHSRGNLTTLLSWETTQQGPPHQVMHYATAKFQGQGIGYGNGLSKGMAKAMATAEALQYLRQMYPN</sequence>
<protein>
    <recommendedName>
        <fullName evidence="2">DRBM domain-containing protein</fullName>
    </recommendedName>
</protein>
<evidence type="ECO:0000313" key="3">
    <source>
        <dbReference type="EMBL" id="KAH8981081.1"/>
    </source>
</evidence>
<organism evidence="3 4">
    <name type="scientific">Lactarius akahatsu</name>
    <dbReference type="NCBI Taxonomy" id="416441"/>
    <lineage>
        <taxon>Eukaryota</taxon>
        <taxon>Fungi</taxon>
        <taxon>Dikarya</taxon>
        <taxon>Basidiomycota</taxon>
        <taxon>Agaricomycotina</taxon>
        <taxon>Agaricomycetes</taxon>
        <taxon>Russulales</taxon>
        <taxon>Russulaceae</taxon>
        <taxon>Lactarius</taxon>
    </lineage>
</organism>
<dbReference type="CDD" id="cd00048">
    <property type="entry name" value="DSRM_SF"/>
    <property type="match status" value="1"/>
</dbReference>
<accession>A0AAD4Q8M6</accession>